<dbReference type="PROSITE" id="PS50893">
    <property type="entry name" value="ABC_TRANSPORTER_2"/>
    <property type="match status" value="1"/>
</dbReference>
<dbReference type="PROSITE" id="PS00211">
    <property type="entry name" value="ABC_TRANSPORTER_1"/>
    <property type="match status" value="1"/>
</dbReference>
<keyword evidence="6" id="KW-1185">Reference proteome</keyword>
<dbReference type="AlphaFoldDB" id="W1N2J5"/>
<dbReference type="Proteomes" id="UP000019113">
    <property type="component" value="Unassembled WGS sequence"/>
</dbReference>
<dbReference type="Pfam" id="PF08402">
    <property type="entry name" value="TOBE_2"/>
    <property type="match status" value="1"/>
</dbReference>
<dbReference type="InterPro" id="IPR017871">
    <property type="entry name" value="ABC_transporter-like_CS"/>
</dbReference>
<evidence type="ECO:0000313" key="5">
    <source>
        <dbReference type="EMBL" id="ERL49792.1"/>
    </source>
</evidence>
<feature type="domain" description="ABC transporter" evidence="4">
    <location>
        <begin position="10"/>
        <end position="240"/>
    </location>
</feature>
<evidence type="ECO:0000259" key="4">
    <source>
        <dbReference type="PROSITE" id="PS50893"/>
    </source>
</evidence>
<dbReference type="GO" id="GO:0016887">
    <property type="term" value="F:ATP hydrolysis activity"/>
    <property type="evidence" value="ECO:0007669"/>
    <property type="project" value="InterPro"/>
</dbReference>
<dbReference type="KEGG" id="hhu:AR456_02890"/>
<dbReference type="EMBL" id="AVBC01000039">
    <property type="protein sequence ID" value="ERL49792.1"/>
    <property type="molecule type" value="Genomic_DNA"/>
</dbReference>
<evidence type="ECO:0000313" key="6">
    <source>
        <dbReference type="Proteomes" id="UP000019113"/>
    </source>
</evidence>
<reference evidence="5 6" key="1">
    <citation type="submission" date="2013-08" db="EMBL/GenBank/DDBJ databases">
        <title>draft genome of Halomonas huanghegensis, strain BJGMM-B45T.</title>
        <authorList>
            <person name="Miao C."/>
            <person name="Wan Y."/>
            <person name="Jin W."/>
        </authorList>
    </citation>
    <scope>NUCLEOTIDE SEQUENCE [LARGE SCALE GENOMIC DNA]</scope>
    <source>
        <strain evidence="5 6">BJGMM-B45</strain>
    </source>
</reference>
<dbReference type="Gene3D" id="3.40.50.300">
    <property type="entry name" value="P-loop containing nucleotide triphosphate hydrolases"/>
    <property type="match status" value="1"/>
</dbReference>
<dbReference type="Gene3D" id="2.40.50.100">
    <property type="match status" value="1"/>
</dbReference>
<dbReference type="OrthoDB" id="9802264at2"/>
<accession>W1N2J5</accession>
<keyword evidence="2" id="KW-0547">Nucleotide-binding</keyword>
<dbReference type="Pfam" id="PF00005">
    <property type="entry name" value="ABC_tran"/>
    <property type="match status" value="1"/>
</dbReference>
<dbReference type="eggNOG" id="COG3842">
    <property type="taxonomic scope" value="Bacteria"/>
</dbReference>
<keyword evidence="3" id="KW-0067">ATP-binding</keyword>
<evidence type="ECO:0000256" key="1">
    <source>
        <dbReference type="ARBA" id="ARBA00022448"/>
    </source>
</evidence>
<gene>
    <name evidence="5" type="ORF">BJB45_01345</name>
</gene>
<proteinExistence type="predicted"/>
<dbReference type="SUPFAM" id="SSF52540">
    <property type="entry name" value="P-loop containing nucleoside triphosphate hydrolases"/>
    <property type="match status" value="1"/>
</dbReference>
<dbReference type="RefSeq" id="WP_021819839.1">
    <property type="nucleotide sequence ID" value="NZ_AVBC01000039.1"/>
</dbReference>
<dbReference type="GO" id="GO:0043190">
    <property type="term" value="C:ATP-binding cassette (ABC) transporter complex"/>
    <property type="evidence" value="ECO:0007669"/>
    <property type="project" value="InterPro"/>
</dbReference>
<keyword evidence="1" id="KW-0813">Transport</keyword>
<evidence type="ECO:0000256" key="2">
    <source>
        <dbReference type="ARBA" id="ARBA00022741"/>
    </source>
</evidence>
<dbReference type="InterPro" id="IPR003593">
    <property type="entry name" value="AAA+_ATPase"/>
</dbReference>
<dbReference type="FunFam" id="3.40.50.300:FF:000042">
    <property type="entry name" value="Maltose/maltodextrin ABC transporter, ATP-binding protein"/>
    <property type="match status" value="1"/>
</dbReference>
<dbReference type="PATRIC" id="fig|1178482.3.peg.2887"/>
<dbReference type="GO" id="GO:0005524">
    <property type="term" value="F:ATP binding"/>
    <property type="evidence" value="ECO:0007669"/>
    <property type="project" value="UniProtKB-KW"/>
</dbReference>
<evidence type="ECO:0000256" key="3">
    <source>
        <dbReference type="ARBA" id="ARBA00022840"/>
    </source>
</evidence>
<dbReference type="InterPro" id="IPR027417">
    <property type="entry name" value="P-loop_NTPase"/>
</dbReference>
<dbReference type="GO" id="GO:0140359">
    <property type="term" value="F:ABC-type transporter activity"/>
    <property type="evidence" value="ECO:0007669"/>
    <property type="project" value="UniProtKB-ARBA"/>
</dbReference>
<dbReference type="PANTHER" id="PTHR42781:SF4">
    <property type="entry name" value="SPERMIDINE_PUTRESCINE IMPORT ATP-BINDING PROTEIN POTA"/>
    <property type="match status" value="1"/>
</dbReference>
<dbReference type="SMART" id="SM00382">
    <property type="entry name" value="AAA"/>
    <property type="match status" value="1"/>
</dbReference>
<sequence>MLNNSESKGIKIQNVGLSFGETEVLKRVSLEIEPSEFFAFLGPSGSGKSTLLRAIAGFGPTPTGRILVGDQDVTRLPPWQRNVGMVFQSYALWPHMSVRKNVAFGLEERKVPQQEINRRVGEALELVGLSALAERKPNELSGGQQQRIALARTVVVEPRVLLLDEPLSNLDANLRVQMRRDILNLQRELGLTTIFVTHDQEEANTTSDRMAVLSDGVIQQVGAPRELYDHPCNRFVAGFLGSANILDGALQTGALGQVFVSDKGIEQPVDNPLAIERGSLVFRPQSTMLGGLEEASGEHLTFNGRVVYREFLGSLIRYGVDVSGHHLAVDEVHTIGKHHVEVGSNVVLRVPRDQTVLVAA</sequence>
<dbReference type="STRING" id="1178482.AR456_02890"/>
<dbReference type="PANTHER" id="PTHR42781">
    <property type="entry name" value="SPERMIDINE/PUTRESCINE IMPORT ATP-BINDING PROTEIN POTA"/>
    <property type="match status" value="1"/>
</dbReference>
<dbReference type="InterPro" id="IPR003439">
    <property type="entry name" value="ABC_transporter-like_ATP-bd"/>
</dbReference>
<comment type="caution">
    <text evidence="5">The sequence shown here is derived from an EMBL/GenBank/DDBJ whole genome shotgun (WGS) entry which is preliminary data.</text>
</comment>
<protein>
    <recommendedName>
        <fullName evidence="4">ABC transporter domain-containing protein</fullName>
    </recommendedName>
</protein>
<dbReference type="SUPFAM" id="SSF50331">
    <property type="entry name" value="MOP-like"/>
    <property type="match status" value="1"/>
</dbReference>
<dbReference type="InterPro" id="IPR013611">
    <property type="entry name" value="Transp-assoc_OB_typ2"/>
</dbReference>
<dbReference type="InterPro" id="IPR050093">
    <property type="entry name" value="ABC_SmlMolc_Importer"/>
</dbReference>
<name>W1N2J5_9GAMM</name>
<organism evidence="5 6">
    <name type="scientific">Halomonas huangheensis</name>
    <dbReference type="NCBI Taxonomy" id="1178482"/>
    <lineage>
        <taxon>Bacteria</taxon>
        <taxon>Pseudomonadati</taxon>
        <taxon>Pseudomonadota</taxon>
        <taxon>Gammaproteobacteria</taxon>
        <taxon>Oceanospirillales</taxon>
        <taxon>Halomonadaceae</taxon>
        <taxon>Halomonas</taxon>
    </lineage>
</organism>
<dbReference type="InterPro" id="IPR008995">
    <property type="entry name" value="Mo/tungstate-bd_C_term_dom"/>
</dbReference>